<dbReference type="SUPFAM" id="SSF57903">
    <property type="entry name" value="FYVE/PHD zinc finger"/>
    <property type="match status" value="2"/>
</dbReference>
<feature type="compositionally biased region" description="Low complexity" evidence="5">
    <location>
        <begin position="8"/>
        <end position="17"/>
    </location>
</feature>
<dbReference type="CDD" id="cd15489">
    <property type="entry name" value="PHD_SF"/>
    <property type="match status" value="1"/>
</dbReference>
<evidence type="ECO:0000256" key="5">
    <source>
        <dbReference type="SAM" id="MobiDB-lite"/>
    </source>
</evidence>
<dbReference type="GO" id="GO:0045892">
    <property type="term" value="P:negative regulation of DNA-templated transcription"/>
    <property type="evidence" value="ECO:0007669"/>
    <property type="project" value="TreeGrafter"/>
</dbReference>
<dbReference type="EMBL" id="JAPWDV010000002">
    <property type="protein sequence ID" value="KAJ6219679.1"/>
    <property type="molecule type" value="Genomic_DNA"/>
</dbReference>
<evidence type="ECO:0000256" key="3">
    <source>
        <dbReference type="ARBA" id="ARBA00022833"/>
    </source>
</evidence>
<comment type="caution">
    <text evidence="7">The sequence shown here is derived from an EMBL/GenBank/DDBJ whole genome shotgun (WGS) entry which is preliminary data.</text>
</comment>
<dbReference type="InterPro" id="IPR013083">
    <property type="entry name" value="Znf_RING/FYVE/PHD"/>
</dbReference>
<dbReference type="InterPro" id="IPR011011">
    <property type="entry name" value="Znf_FYVE_PHD"/>
</dbReference>
<sequence>MGRDESESISSQSSSISLANENDSSILPESVSPPFVNQPATADTSIVFPTTSAVVTAVENLQQRKLKPDQEKIAIYIEKNFPTAFKSDAELVDRLVKQSLSLGLIVTVNNLNVSSFRTPSKIGRMNRKSKTKIQPYQGEIPNEAIHIVAHAIGMLDMASSTSTETNPIGIGISIESLVEYLHERLTLLNYSVVIMKSKVFPLAINLKIIIQVSKTRYSLTEDYRKERGIKLKAYDGTILEDSDESQQMPLVNKKKNKTKKSSSVNIIQQSDSEPTNGQLSRRKASEASFDDEDNDDNEKEMDVDDDSKNSNAPQRVSTRKKIKKSLGPDFVDTSEQLMYFLKESSQIPKCVICTGIFPKLKPTLPVNRKMKSYSMQPSDPNMIACSKCELKAHVLCLSLSDSVGLRYQWRCGTCGECASCKQVKRKDFCITCKKCEISYHTTCHTINRSSKSVWECEQCGSKRHKEIAYNSNSLLESTKTKSNLEIESSSSTKIQPTISSKVTSSKSIKSTNPTTSLLSKPIESKLISTECNTILMSAPNVDLVRPSTSQTMVNNHIRKEEMESVDIDKHTSEILQDPAFEFLINGTNNNEMNENDNPSFTDDMDDYVEEEREKEPEEDLEKEEIDLPELVNGNQKPNINFTSINNTKKSFSLKSILDHNVDVNIKENFISWLNCESKTFIKYNPDTLYSLPNKISTWKPIDVHSFMCSIGLKLCADFLLKNDVDGLSLLLLQREDILDCLNLKMGPALKLYAFLSRYREEGGE</sequence>
<feature type="compositionally biased region" description="Polar residues" evidence="5">
    <location>
        <begin position="266"/>
        <end position="279"/>
    </location>
</feature>
<keyword evidence="8" id="KW-1185">Reference proteome</keyword>
<dbReference type="Proteomes" id="UP001142055">
    <property type="component" value="Chromosome 2"/>
</dbReference>
<dbReference type="Gene3D" id="1.10.150.50">
    <property type="entry name" value="Transcription Factor, Ets-1"/>
    <property type="match status" value="1"/>
</dbReference>
<dbReference type="GO" id="GO:0005634">
    <property type="term" value="C:nucleus"/>
    <property type="evidence" value="ECO:0007669"/>
    <property type="project" value="TreeGrafter"/>
</dbReference>
<reference evidence="7" key="1">
    <citation type="submission" date="2022-12" db="EMBL/GenBank/DDBJ databases">
        <title>Genome assemblies of Blomia tropicalis.</title>
        <authorList>
            <person name="Cui Y."/>
        </authorList>
    </citation>
    <scope>NUCLEOTIDE SEQUENCE</scope>
    <source>
        <tissue evidence="7">Adult mites</tissue>
    </source>
</reference>
<evidence type="ECO:0000313" key="8">
    <source>
        <dbReference type="Proteomes" id="UP001142055"/>
    </source>
</evidence>
<proteinExistence type="predicted"/>
<dbReference type="PANTHER" id="PTHR12247">
    <property type="entry name" value="POLYCOMB GROUP PROTEIN"/>
    <property type="match status" value="1"/>
</dbReference>
<dbReference type="PANTHER" id="PTHR12247:SF132">
    <property type="entry name" value="POLYCOMB PROTEIN SCM"/>
    <property type="match status" value="1"/>
</dbReference>
<dbReference type="Pfam" id="PF00536">
    <property type="entry name" value="SAM_1"/>
    <property type="match status" value="1"/>
</dbReference>
<feature type="domain" description="PHD-type" evidence="6">
    <location>
        <begin position="408"/>
        <end position="462"/>
    </location>
</feature>
<dbReference type="GO" id="GO:0042393">
    <property type="term" value="F:histone binding"/>
    <property type="evidence" value="ECO:0007669"/>
    <property type="project" value="TreeGrafter"/>
</dbReference>
<dbReference type="SMART" id="SM00249">
    <property type="entry name" value="PHD"/>
    <property type="match status" value="2"/>
</dbReference>
<keyword evidence="3" id="KW-0862">Zinc</keyword>
<feature type="compositionally biased region" description="Polar residues" evidence="5">
    <location>
        <begin position="18"/>
        <end position="27"/>
    </location>
</feature>
<evidence type="ECO:0000313" key="7">
    <source>
        <dbReference type="EMBL" id="KAJ6219679.1"/>
    </source>
</evidence>
<feature type="region of interest" description="Disordered" evidence="5">
    <location>
        <begin position="1"/>
        <end position="33"/>
    </location>
</feature>
<dbReference type="GO" id="GO:0008270">
    <property type="term" value="F:zinc ion binding"/>
    <property type="evidence" value="ECO:0007669"/>
    <property type="project" value="UniProtKB-KW"/>
</dbReference>
<dbReference type="GO" id="GO:0003682">
    <property type="term" value="F:chromatin binding"/>
    <property type="evidence" value="ECO:0007669"/>
    <property type="project" value="TreeGrafter"/>
</dbReference>
<evidence type="ECO:0000256" key="4">
    <source>
        <dbReference type="PROSITE-ProRule" id="PRU00146"/>
    </source>
</evidence>
<feature type="region of interest" description="Disordered" evidence="5">
    <location>
        <begin position="244"/>
        <end position="323"/>
    </location>
</feature>
<name>A0A9Q0M646_BLOTA</name>
<dbReference type="PROSITE" id="PS50016">
    <property type="entry name" value="ZF_PHD_2"/>
    <property type="match status" value="1"/>
</dbReference>
<dbReference type="SMART" id="SM00454">
    <property type="entry name" value="SAM"/>
    <property type="match status" value="1"/>
</dbReference>
<dbReference type="InterPro" id="IPR050548">
    <property type="entry name" value="PcG_chromatin_remod_factors"/>
</dbReference>
<protein>
    <recommendedName>
        <fullName evidence="6">PHD-type domain-containing protein</fullName>
    </recommendedName>
</protein>
<evidence type="ECO:0000256" key="1">
    <source>
        <dbReference type="ARBA" id="ARBA00022723"/>
    </source>
</evidence>
<feature type="compositionally biased region" description="Low complexity" evidence="5">
    <location>
        <begin position="497"/>
        <end position="511"/>
    </location>
</feature>
<dbReference type="InterPro" id="IPR001660">
    <property type="entry name" value="SAM"/>
</dbReference>
<evidence type="ECO:0000256" key="2">
    <source>
        <dbReference type="ARBA" id="ARBA00022771"/>
    </source>
</evidence>
<keyword evidence="1" id="KW-0479">Metal-binding</keyword>
<evidence type="ECO:0000259" key="6">
    <source>
        <dbReference type="PROSITE" id="PS50016"/>
    </source>
</evidence>
<accession>A0A9Q0M646</accession>
<organism evidence="7 8">
    <name type="scientific">Blomia tropicalis</name>
    <name type="common">Mite</name>
    <dbReference type="NCBI Taxonomy" id="40697"/>
    <lineage>
        <taxon>Eukaryota</taxon>
        <taxon>Metazoa</taxon>
        <taxon>Ecdysozoa</taxon>
        <taxon>Arthropoda</taxon>
        <taxon>Chelicerata</taxon>
        <taxon>Arachnida</taxon>
        <taxon>Acari</taxon>
        <taxon>Acariformes</taxon>
        <taxon>Sarcoptiformes</taxon>
        <taxon>Astigmata</taxon>
        <taxon>Glycyphagoidea</taxon>
        <taxon>Echimyopodidae</taxon>
        <taxon>Blomia</taxon>
    </lineage>
</organism>
<feature type="region of interest" description="Disordered" evidence="5">
    <location>
        <begin position="495"/>
        <end position="515"/>
    </location>
</feature>
<dbReference type="AlphaFoldDB" id="A0A9Q0M646"/>
<feature type="compositionally biased region" description="Acidic residues" evidence="5">
    <location>
        <begin position="288"/>
        <end position="305"/>
    </location>
</feature>
<dbReference type="SUPFAM" id="SSF47769">
    <property type="entry name" value="SAM/Pointed domain"/>
    <property type="match status" value="1"/>
</dbReference>
<keyword evidence="2 4" id="KW-0863">Zinc-finger</keyword>
<dbReference type="InterPro" id="IPR019787">
    <property type="entry name" value="Znf_PHD-finger"/>
</dbReference>
<dbReference type="OMA" id="CHIALET"/>
<dbReference type="InterPro" id="IPR001965">
    <property type="entry name" value="Znf_PHD"/>
</dbReference>
<dbReference type="InterPro" id="IPR013761">
    <property type="entry name" value="SAM/pointed_sf"/>
</dbReference>
<dbReference type="Gene3D" id="3.30.40.10">
    <property type="entry name" value="Zinc/RING finger domain, C3HC4 (zinc finger)"/>
    <property type="match status" value="1"/>
</dbReference>
<gene>
    <name evidence="7" type="ORF">RDWZM_005491</name>
</gene>